<evidence type="ECO:0000256" key="1">
    <source>
        <dbReference type="SAM" id="SignalP"/>
    </source>
</evidence>
<name>A0A6I4IG96_9SPHI</name>
<comment type="caution">
    <text evidence="3">The sequence shown here is derived from an EMBL/GenBank/DDBJ whole genome shotgun (WGS) entry which is preliminary data.</text>
</comment>
<keyword evidence="3" id="KW-0378">Hydrolase</keyword>
<dbReference type="GO" id="GO:0004622">
    <property type="term" value="F:phosphatidylcholine lysophospholipase activity"/>
    <property type="evidence" value="ECO:0007669"/>
    <property type="project" value="TreeGrafter"/>
</dbReference>
<dbReference type="AlphaFoldDB" id="A0A6I4IG96"/>
<feature type="chain" id="PRO_5026047654" evidence="1">
    <location>
        <begin position="20"/>
        <end position="277"/>
    </location>
</feature>
<reference evidence="3 4" key="1">
    <citation type="submission" date="2019-12" db="EMBL/GenBank/DDBJ databases">
        <title>Mucilaginibacter sp. HME9299 genome sequencing and assembly.</title>
        <authorList>
            <person name="Kang H."/>
            <person name="Kim H."/>
            <person name="Joh K."/>
        </authorList>
    </citation>
    <scope>NUCLEOTIDE SEQUENCE [LARGE SCALE GENOMIC DNA]</scope>
    <source>
        <strain evidence="3 4">HME9299</strain>
    </source>
</reference>
<dbReference type="PANTHER" id="PTHR30383">
    <property type="entry name" value="THIOESTERASE 1/PROTEASE 1/LYSOPHOSPHOLIPASE L1"/>
    <property type="match status" value="1"/>
</dbReference>
<dbReference type="EMBL" id="WQLA01000006">
    <property type="protein sequence ID" value="MVN92566.1"/>
    <property type="molecule type" value="Genomic_DNA"/>
</dbReference>
<evidence type="ECO:0000259" key="2">
    <source>
        <dbReference type="Pfam" id="PF13472"/>
    </source>
</evidence>
<keyword evidence="4" id="KW-1185">Reference proteome</keyword>
<dbReference type="Pfam" id="PF13472">
    <property type="entry name" value="Lipase_GDSL_2"/>
    <property type="match status" value="1"/>
</dbReference>
<dbReference type="OrthoDB" id="1246242at2"/>
<feature type="domain" description="SGNH hydrolase-type esterase" evidence="2">
    <location>
        <begin position="28"/>
        <end position="263"/>
    </location>
</feature>
<dbReference type="CDD" id="cd00229">
    <property type="entry name" value="SGNH_hydrolase"/>
    <property type="match status" value="1"/>
</dbReference>
<proteinExistence type="predicted"/>
<dbReference type="Proteomes" id="UP000434850">
    <property type="component" value="Unassembled WGS sequence"/>
</dbReference>
<keyword evidence="1" id="KW-0732">Signal</keyword>
<dbReference type="InterPro" id="IPR013830">
    <property type="entry name" value="SGNH_hydro"/>
</dbReference>
<dbReference type="RefSeq" id="WP_157542875.1">
    <property type="nucleotide sequence ID" value="NZ_WQLA01000006.1"/>
</dbReference>
<dbReference type="InterPro" id="IPR051532">
    <property type="entry name" value="Ester_Hydrolysis_Enzymes"/>
</dbReference>
<sequence length="277" mass="31591">MKLFKYLLLSCCFILPSFAPQKQIEWTAIGDSITYLNDHADETGNRVTKGYLTRVSEKLPYVHYTNQGHNGWTVTRIAREIEKLGLTKADVYSVFLGTNDWGQGGKLGNLDDYEKSTGLGTVYGAYRIIINKLKSLNPNARIILITPMQRGDFVYIRNHKNNARGSYNPKDGQDLEQFADAVKAIARVENFDVVDLYHKGSLSVKHAVKFKRVRDTITHQYKNFKYPAYTPLPFNAEKDDYPYPLEAVDVTYDGLHPSDKGNKIIAEMLVKVMKKQR</sequence>
<dbReference type="InterPro" id="IPR036514">
    <property type="entry name" value="SGNH_hydro_sf"/>
</dbReference>
<gene>
    <name evidence="3" type="ORF">GO816_15615</name>
</gene>
<evidence type="ECO:0000313" key="3">
    <source>
        <dbReference type="EMBL" id="MVN92566.1"/>
    </source>
</evidence>
<organism evidence="3 4">
    <name type="scientific">Mucilaginibacter aquatilis</name>
    <dbReference type="NCBI Taxonomy" id="1517760"/>
    <lineage>
        <taxon>Bacteria</taxon>
        <taxon>Pseudomonadati</taxon>
        <taxon>Bacteroidota</taxon>
        <taxon>Sphingobacteriia</taxon>
        <taxon>Sphingobacteriales</taxon>
        <taxon>Sphingobacteriaceae</taxon>
        <taxon>Mucilaginibacter</taxon>
    </lineage>
</organism>
<accession>A0A6I4IG96</accession>
<dbReference type="SUPFAM" id="SSF52266">
    <property type="entry name" value="SGNH hydrolase"/>
    <property type="match status" value="1"/>
</dbReference>
<feature type="signal peptide" evidence="1">
    <location>
        <begin position="1"/>
        <end position="19"/>
    </location>
</feature>
<evidence type="ECO:0000313" key="4">
    <source>
        <dbReference type="Proteomes" id="UP000434850"/>
    </source>
</evidence>
<dbReference type="PANTHER" id="PTHR30383:SF5">
    <property type="entry name" value="SGNH HYDROLASE-TYPE ESTERASE DOMAIN-CONTAINING PROTEIN"/>
    <property type="match status" value="1"/>
</dbReference>
<protein>
    <submittedName>
        <fullName evidence="3">SGNH/GDSL hydrolase family protein</fullName>
    </submittedName>
</protein>
<dbReference type="Gene3D" id="3.40.50.1110">
    <property type="entry name" value="SGNH hydrolase"/>
    <property type="match status" value="1"/>
</dbReference>